<evidence type="ECO:0000256" key="1">
    <source>
        <dbReference type="SAM" id="MobiDB-lite"/>
    </source>
</evidence>
<dbReference type="OrthoDB" id="8963138at2759"/>
<feature type="region of interest" description="Disordered" evidence="1">
    <location>
        <begin position="76"/>
        <end position="125"/>
    </location>
</feature>
<evidence type="ECO:0000256" key="3">
    <source>
        <dbReference type="SAM" id="SignalP"/>
    </source>
</evidence>
<dbReference type="Pfam" id="PF17061">
    <property type="entry name" value="PARM"/>
    <property type="match status" value="1"/>
</dbReference>
<feature type="chain" id="PRO_5021307914" description="Prostate androgen-regulated mucin-like protein 1" evidence="3">
    <location>
        <begin position="21"/>
        <end position="327"/>
    </location>
</feature>
<feature type="signal peptide" evidence="3">
    <location>
        <begin position="1"/>
        <end position="20"/>
    </location>
</feature>
<feature type="region of interest" description="Disordered" evidence="1">
    <location>
        <begin position="141"/>
        <end position="236"/>
    </location>
</feature>
<keyword evidence="2" id="KW-1133">Transmembrane helix</keyword>
<protein>
    <recommendedName>
        <fullName evidence="6">Prostate androgen-regulated mucin-like protein 1</fullName>
    </recommendedName>
</protein>
<dbReference type="GO" id="GO:0005770">
    <property type="term" value="C:late endosome"/>
    <property type="evidence" value="ECO:0007669"/>
    <property type="project" value="TreeGrafter"/>
</dbReference>
<keyword evidence="2" id="KW-0472">Membrane</keyword>
<dbReference type="GO" id="GO:0005794">
    <property type="term" value="C:Golgi apparatus"/>
    <property type="evidence" value="ECO:0007669"/>
    <property type="project" value="TreeGrafter"/>
</dbReference>
<dbReference type="RefSeq" id="XP_027710444.1">
    <property type="nucleotide sequence ID" value="XM_027854643.1"/>
</dbReference>
<evidence type="ECO:0000256" key="2">
    <source>
        <dbReference type="SAM" id="Phobius"/>
    </source>
</evidence>
<sequence>MVCHTLFTLLVFATGLRVQSLPITTSFPVSLPTKFTTLSPVWTNAPQNTVDVTTSPSNSTQNNSLLTVTLSAETTPLPGNISVTPRDPDSTSKVSVQESTVTTVGQEGEGKAKNQSLHGPLPTSSQDQLITTHAVLSSAIPEISNDTTTPSTVFPPPSDGEGVTSPQPLASSSSSSSLLPPKVSPTSVVTASITTESTTRQESSEGTLGTPTTTPPGAHLIPNETPTLPTSSGPMIEETTSQVTMPTYEAGGTDSNTVSPRIIMEQVQHALSSGSVVAITVTVIAVVLLVFGVAAYLKIRHSSYGRLLDDHDYGSWGNYNNPLYDDS</sequence>
<keyword evidence="2" id="KW-0812">Transmembrane</keyword>
<keyword evidence="5" id="KW-1185">Reference proteome</keyword>
<dbReference type="GeneTree" id="ENSGT00390000014545"/>
<evidence type="ECO:0008006" key="6">
    <source>
        <dbReference type="Google" id="ProtNLM"/>
    </source>
</evidence>
<dbReference type="PANTHER" id="PTHR35453:SF1">
    <property type="entry name" value="PROSTATE ANDROGEN-REGULATED MUCIN-LIKE PROTEIN 1"/>
    <property type="match status" value="1"/>
</dbReference>
<dbReference type="AlphaFoldDB" id="A0A4X2KTI2"/>
<evidence type="ECO:0000313" key="5">
    <source>
        <dbReference type="Proteomes" id="UP000314987"/>
    </source>
</evidence>
<name>A0A4X2KTI2_VOMUR</name>
<feature type="compositionally biased region" description="Polar residues" evidence="1">
    <location>
        <begin position="113"/>
        <end position="125"/>
    </location>
</feature>
<feature type="compositionally biased region" description="Low complexity" evidence="1">
    <location>
        <begin position="164"/>
        <end position="217"/>
    </location>
</feature>
<proteinExistence type="predicted"/>
<dbReference type="Ensembl" id="ENSVURT00010014362.1">
    <property type="protein sequence ID" value="ENSVURP00010012620.1"/>
    <property type="gene ID" value="ENSVURG00010009740.1"/>
</dbReference>
<evidence type="ECO:0000313" key="4">
    <source>
        <dbReference type="Ensembl" id="ENSVURP00010012620.1"/>
    </source>
</evidence>
<keyword evidence="3" id="KW-0732">Signal</keyword>
<dbReference type="OMA" id="ASHWEGT"/>
<organism evidence="4 5">
    <name type="scientific">Vombatus ursinus</name>
    <name type="common">Common wombat</name>
    <dbReference type="NCBI Taxonomy" id="29139"/>
    <lineage>
        <taxon>Eukaryota</taxon>
        <taxon>Metazoa</taxon>
        <taxon>Chordata</taxon>
        <taxon>Craniata</taxon>
        <taxon>Vertebrata</taxon>
        <taxon>Euteleostomi</taxon>
        <taxon>Mammalia</taxon>
        <taxon>Metatheria</taxon>
        <taxon>Diprotodontia</taxon>
        <taxon>Vombatidae</taxon>
        <taxon>Vombatus</taxon>
    </lineage>
</organism>
<dbReference type="InterPro" id="IPR031431">
    <property type="entry name" value="PARM1"/>
</dbReference>
<accession>A0A4X2KTI2</accession>
<dbReference type="GeneID" id="114037669"/>
<gene>
    <name evidence="4" type="primary">PARM1</name>
</gene>
<reference evidence="4" key="2">
    <citation type="submission" date="2025-08" db="UniProtKB">
        <authorList>
            <consortium name="Ensembl"/>
        </authorList>
    </citation>
    <scope>IDENTIFICATION</scope>
</reference>
<dbReference type="CTD" id="25849"/>
<feature type="compositionally biased region" description="Polar residues" evidence="1">
    <location>
        <begin position="91"/>
        <end position="105"/>
    </location>
</feature>
<reference evidence="5" key="1">
    <citation type="submission" date="2018-12" db="EMBL/GenBank/DDBJ databases">
        <authorList>
            <person name="Yazar S."/>
        </authorList>
    </citation>
    <scope>NUCLEOTIDE SEQUENCE [LARGE SCALE GENOMIC DNA]</scope>
</reference>
<reference evidence="4" key="3">
    <citation type="submission" date="2025-09" db="UniProtKB">
        <authorList>
            <consortium name="Ensembl"/>
        </authorList>
    </citation>
    <scope>IDENTIFICATION</scope>
</reference>
<dbReference type="GO" id="GO:0005886">
    <property type="term" value="C:plasma membrane"/>
    <property type="evidence" value="ECO:0007669"/>
    <property type="project" value="TreeGrafter"/>
</dbReference>
<dbReference type="STRING" id="29139.ENSVURP00010012620"/>
<dbReference type="PANTHER" id="PTHR35453">
    <property type="entry name" value="PROSTATE ANDROGEN-REGULATED MUCIN-LIKE PROTEIN 1"/>
    <property type="match status" value="1"/>
</dbReference>
<feature type="transmembrane region" description="Helical" evidence="2">
    <location>
        <begin position="276"/>
        <end position="297"/>
    </location>
</feature>
<dbReference type="GO" id="GO:0005769">
    <property type="term" value="C:early endosome"/>
    <property type="evidence" value="ECO:0007669"/>
    <property type="project" value="TreeGrafter"/>
</dbReference>
<feature type="compositionally biased region" description="Polar residues" evidence="1">
    <location>
        <begin position="224"/>
        <end position="236"/>
    </location>
</feature>
<dbReference type="Proteomes" id="UP000314987">
    <property type="component" value="Unassembled WGS sequence"/>
</dbReference>